<dbReference type="EMBL" id="JH992979">
    <property type="protein sequence ID" value="EKX50151.1"/>
    <property type="molecule type" value="Genomic_DNA"/>
</dbReference>
<name>L1JNI6_GUITC</name>
<dbReference type="PANTHER" id="PTHR10553">
    <property type="entry name" value="SMALL NUCLEAR RIBONUCLEOPROTEIN"/>
    <property type="match status" value="1"/>
</dbReference>
<dbReference type="GO" id="GO:0005689">
    <property type="term" value="C:U12-type spliceosomal complex"/>
    <property type="evidence" value="ECO:0007669"/>
    <property type="project" value="TreeGrafter"/>
</dbReference>
<evidence type="ECO:0000256" key="2">
    <source>
        <dbReference type="ARBA" id="ARBA00006850"/>
    </source>
</evidence>
<evidence type="ECO:0000256" key="8">
    <source>
        <dbReference type="ARBA" id="ARBA00023274"/>
    </source>
</evidence>
<keyword evidence="6 9" id="KW-0508">mRNA splicing</keyword>
<dbReference type="Pfam" id="PF01423">
    <property type="entry name" value="LSM"/>
    <property type="match status" value="1"/>
</dbReference>
<keyword evidence="5 9" id="KW-0694">RNA-binding</keyword>
<dbReference type="GO" id="GO:0005685">
    <property type="term" value="C:U1 snRNP"/>
    <property type="evidence" value="ECO:0007669"/>
    <property type="project" value="TreeGrafter"/>
</dbReference>
<reference evidence="12" key="3">
    <citation type="submission" date="2016-03" db="UniProtKB">
        <authorList>
            <consortium name="EnsemblProtists"/>
        </authorList>
    </citation>
    <scope>IDENTIFICATION</scope>
</reference>
<keyword evidence="3 9" id="KW-0507">mRNA processing</keyword>
<evidence type="ECO:0000256" key="3">
    <source>
        <dbReference type="ARBA" id="ARBA00022664"/>
    </source>
</evidence>
<dbReference type="InterPro" id="IPR034098">
    <property type="entry name" value="Sm_G"/>
</dbReference>
<dbReference type="OrthoDB" id="2146at2759"/>
<evidence type="ECO:0000256" key="1">
    <source>
        <dbReference type="ARBA" id="ARBA00004123"/>
    </source>
</evidence>
<keyword evidence="8 9" id="KW-0687">Ribonucleoprotein</keyword>
<dbReference type="SMART" id="SM00651">
    <property type="entry name" value="Sm"/>
    <property type="match status" value="1"/>
</dbReference>
<keyword evidence="7 9" id="KW-0539">Nucleus</keyword>
<dbReference type="RefSeq" id="XP_005837131.1">
    <property type="nucleotide sequence ID" value="XM_005837074.1"/>
</dbReference>
<keyword evidence="4 9" id="KW-0747">Spliceosome</keyword>
<reference evidence="13" key="2">
    <citation type="submission" date="2012-11" db="EMBL/GenBank/DDBJ databases">
        <authorList>
            <person name="Kuo A."/>
            <person name="Curtis B.A."/>
            <person name="Tanifuji G."/>
            <person name="Burki F."/>
            <person name="Gruber A."/>
            <person name="Irimia M."/>
            <person name="Maruyama S."/>
            <person name="Arias M.C."/>
            <person name="Ball S.G."/>
            <person name="Gile G.H."/>
            <person name="Hirakawa Y."/>
            <person name="Hopkins J.F."/>
            <person name="Rensing S.A."/>
            <person name="Schmutz J."/>
            <person name="Symeonidi A."/>
            <person name="Elias M."/>
            <person name="Eveleigh R.J."/>
            <person name="Herman E.K."/>
            <person name="Klute M.J."/>
            <person name="Nakayama T."/>
            <person name="Obornik M."/>
            <person name="Reyes-Prieto A."/>
            <person name="Armbrust E.V."/>
            <person name="Aves S.J."/>
            <person name="Beiko R.G."/>
            <person name="Coutinho P."/>
            <person name="Dacks J.B."/>
            <person name="Durnford D.G."/>
            <person name="Fast N.M."/>
            <person name="Green B.R."/>
            <person name="Grisdale C."/>
            <person name="Hempe F."/>
            <person name="Henrissat B."/>
            <person name="Hoppner M.P."/>
            <person name="Ishida K.-I."/>
            <person name="Kim E."/>
            <person name="Koreny L."/>
            <person name="Kroth P.G."/>
            <person name="Liu Y."/>
            <person name="Malik S.-B."/>
            <person name="Maier U.G."/>
            <person name="McRose D."/>
            <person name="Mock T."/>
            <person name="Neilson J.A."/>
            <person name="Onodera N.T."/>
            <person name="Poole A.M."/>
            <person name="Pritham E.J."/>
            <person name="Richards T.A."/>
            <person name="Rocap G."/>
            <person name="Roy S.W."/>
            <person name="Sarai C."/>
            <person name="Schaack S."/>
            <person name="Shirato S."/>
            <person name="Slamovits C.H."/>
            <person name="Spencer D.F."/>
            <person name="Suzuki S."/>
            <person name="Worden A.Z."/>
            <person name="Zauner S."/>
            <person name="Barry K."/>
            <person name="Bell C."/>
            <person name="Bharti A.K."/>
            <person name="Crow J.A."/>
            <person name="Grimwood J."/>
            <person name="Kramer R."/>
            <person name="Lindquist E."/>
            <person name="Lucas S."/>
            <person name="Salamov A."/>
            <person name="McFadden G.I."/>
            <person name="Lane C.E."/>
            <person name="Keeling P.J."/>
            <person name="Gray M.W."/>
            <person name="Grigoriev I.V."/>
            <person name="Archibald J.M."/>
        </authorList>
    </citation>
    <scope>NUCLEOTIDE SEQUENCE</scope>
    <source>
        <strain evidence="13">CCMP2712</strain>
    </source>
</reference>
<evidence type="ECO:0000313" key="12">
    <source>
        <dbReference type="EnsemblProtists" id="EKX50151"/>
    </source>
</evidence>
<proteinExistence type="inferred from homology"/>
<feature type="domain" description="Sm" evidence="10">
    <location>
        <begin position="4"/>
        <end position="76"/>
    </location>
</feature>
<dbReference type="eggNOG" id="KOG1780">
    <property type="taxonomic scope" value="Eukaryota"/>
</dbReference>
<dbReference type="AlphaFoldDB" id="L1JNI6"/>
<gene>
    <name evidence="11" type="ORF">GUITHDRAFT_67178</name>
</gene>
<reference evidence="11 13" key="1">
    <citation type="journal article" date="2012" name="Nature">
        <title>Algal genomes reveal evolutionary mosaicism and the fate of nucleomorphs.</title>
        <authorList>
            <consortium name="DOE Joint Genome Institute"/>
            <person name="Curtis B.A."/>
            <person name="Tanifuji G."/>
            <person name="Burki F."/>
            <person name="Gruber A."/>
            <person name="Irimia M."/>
            <person name="Maruyama S."/>
            <person name="Arias M.C."/>
            <person name="Ball S.G."/>
            <person name="Gile G.H."/>
            <person name="Hirakawa Y."/>
            <person name="Hopkins J.F."/>
            <person name="Kuo A."/>
            <person name="Rensing S.A."/>
            <person name="Schmutz J."/>
            <person name="Symeonidi A."/>
            <person name="Elias M."/>
            <person name="Eveleigh R.J."/>
            <person name="Herman E.K."/>
            <person name="Klute M.J."/>
            <person name="Nakayama T."/>
            <person name="Obornik M."/>
            <person name="Reyes-Prieto A."/>
            <person name="Armbrust E.V."/>
            <person name="Aves S.J."/>
            <person name="Beiko R.G."/>
            <person name="Coutinho P."/>
            <person name="Dacks J.B."/>
            <person name="Durnford D.G."/>
            <person name="Fast N.M."/>
            <person name="Green B.R."/>
            <person name="Grisdale C.J."/>
            <person name="Hempel F."/>
            <person name="Henrissat B."/>
            <person name="Hoppner M.P."/>
            <person name="Ishida K."/>
            <person name="Kim E."/>
            <person name="Koreny L."/>
            <person name="Kroth P.G."/>
            <person name="Liu Y."/>
            <person name="Malik S.B."/>
            <person name="Maier U.G."/>
            <person name="McRose D."/>
            <person name="Mock T."/>
            <person name="Neilson J.A."/>
            <person name="Onodera N.T."/>
            <person name="Poole A.M."/>
            <person name="Pritham E.J."/>
            <person name="Richards T.A."/>
            <person name="Rocap G."/>
            <person name="Roy S.W."/>
            <person name="Sarai C."/>
            <person name="Schaack S."/>
            <person name="Shirato S."/>
            <person name="Slamovits C.H."/>
            <person name="Spencer D.F."/>
            <person name="Suzuki S."/>
            <person name="Worden A.Z."/>
            <person name="Zauner S."/>
            <person name="Barry K."/>
            <person name="Bell C."/>
            <person name="Bharti A.K."/>
            <person name="Crow J.A."/>
            <person name="Grimwood J."/>
            <person name="Kramer R."/>
            <person name="Lindquist E."/>
            <person name="Lucas S."/>
            <person name="Salamov A."/>
            <person name="McFadden G.I."/>
            <person name="Lane C.E."/>
            <person name="Keeling P.J."/>
            <person name="Gray M.W."/>
            <person name="Grigoriev I.V."/>
            <person name="Archibald J.M."/>
        </authorList>
    </citation>
    <scope>NUCLEOTIDE SEQUENCE</scope>
    <source>
        <strain evidence="11 13">CCMP2712</strain>
    </source>
</reference>
<dbReference type="KEGG" id="gtt:GUITHDRAFT_67178"/>
<accession>L1JNI6</accession>
<dbReference type="CDD" id="cd01719">
    <property type="entry name" value="Sm_G"/>
    <property type="match status" value="1"/>
</dbReference>
<evidence type="ECO:0000256" key="9">
    <source>
        <dbReference type="RuleBase" id="RU365052"/>
    </source>
</evidence>
<dbReference type="PROSITE" id="PS52002">
    <property type="entry name" value="SM"/>
    <property type="match status" value="1"/>
</dbReference>
<evidence type="ECO:0000313" key="13">
    <source>
        <dbReference type="Proteomes" id="UP000011087"/>
    </source>
</evidence>
<dbReference type="HOGENOM" id="CLU_076902_10_1_1"/>
<dbReference type="GO" id="GO:0043186">
    <property type="term" value="C:P granule"/>
    <property type="evidence" value="ECO:0007669"/>
    <property type="project" value="TreeGrafter"/>
</dbReference>
<dbReference type="GO" id="GO:0005687">
    <property type="term" value="C:U4 snRNP"/>
    <property type="evidence" value="ECO:0007669"/>
    <property type="project" value="TreeGrafter"/>
</dbReference>
<dbReference type="GO" id="GO:0000387">
    <property type="term" value="P:spliceosomal snRNP assembly"/>
    <property type="evidence" value="ECO:0007669"/>
    <property type="project" value="UniProtKB-UniRule"/>
</dbReference>
<protein>
    <recommendedName>
        <fullName evidence="9">Small nuclear ribonucleoprotein G</fullName>
        <shortName evidence="9">snRNP-G</shortName>
    </recommendedName>
</protein>
<evidence type="ECO:0000313" key="11">
    <source>
        <dbReference type="EMBL" id="EKX50151.1"/>
    </source>
</evidence>
<dbReference type="STRING" id="905079.L1JNI6"/>
<evidence type="ECO:0000256" key="7">
    <source>
        <dbReference type="ARBA" id="ARBA00023242"/>
    </source>
</evidence>
<evidence type="ECO:0000256" key="4">
    <source>
        <dbReference type="ARBA" id="ARBA00022728"/>
    </source>
</evidence>
<dbReference type="InterPro" id="IPR010920">
    <property type="entry name" value="LSM_dom_sf"/>
</dbReference>
<dbReference type="InterPro" id="IPR044641">
    <property type="entry name" value="Lsm7/SmG-like"/>
</dbReference>
<evidence type="ECO:0000256" key="6">
    <source>
        <dbReference type="ARBA" id="ARBA00023187"/>
    </source>
</evidence>
<dbReference type="PIRSF" id="PIRSF037188">
    <property type="entry name" value="U6_snRNA_Lsm7"/>
    <property type="match status" value="1"/>
</dbReference>
<dbReference type="GeneID" id="17307040"/>
<comment type="subcellular location">
    <subcellularLocation>
        <location evidence="1 9">Nucleus</location>
    </subcellularLocation>
</comment>
<dbReference type="GO" id="GO:0034719">
    <property type="term" value="C:SMN-Sm protein complex"/>
    <property type="evidence" value="ECO:0007669"/>
    <property type="project" value="TreeGrafter"/>
</dbReference>
<dbReference type="GO" id="GO:0071004">
    <property type="term" value="C:U2-type prespliceosome"/>
    <property type="evidence" value="ECO:0007669"/>
    <property type="project" value="TreeGrafter"/>
</dbReference>
<comment type="similarity">
    <text evidence="2 9">Belongs to the snRNP Sm proteins family.</text>
</comment>
<dbReference type="EnsemblProtists" id="EKX50151">
    <property type="protein sequence ID" value="EKX50151"/>
    <property type="gene ID" value="GUITHDRAFT_67178"/>
</dbReference>
<evidence type="ECO:0000256" key="5">
    <source>
        <dbReference type="ARBA" id="ARBA00022884"/>
    </source>
</evidence>
<dbReference type="GO" id="GO:0003723">
    <property type="term" value="F:RNA binding"/>
    <property type="evidence" value="ECO:0007669"/>
    <property type="project" value="UniProtKB-UniRule"/>
</dbReference>
<comment type="function">
    <text evidence="9">Plays a role in pre-mRNA splicing.</text>
</comment>
<organism evidence="11">
    <name type="scientific">Guillardia theta (strain CCMP2712)</name>
    <name type="common">Cryptophyte</name>
    <dbReference type="NCBI Taxonomy" id="905079"/>
    <lineage>
        <taxon>Eukaryota</taxon>
        <taxon>Cryptophyceae</taxon>
        <taxon>Pyrenomonadales</taxon>
        <taxon>Geminigeraceae</taxon>
        <taxon>Guillardia</taxon>
    </lineage>
</organism>
<dbReference type="FunFam" id="2.30.30.100:FF:000023">
    <property type="entry name" value="Small nuclear ribonucleoprotein G"/>
    <property type="match status" value="1"/>
</dbReference>
<evidence type="ECO:0000259" key="10">
    <source>
        <dbReference type="PROSITE" id="PS52002"/>
    </source>
</evidence>
<dbReference type="GO" id="GO:0071013">
    <property type="term" value="C:catalytic step 2 spliceosome"/>
    <property type="evidence" value="ECO:0007669"/>
    <property type="project" value="TreeGrafter"/>
</dbReference>
<dbReference type="PANTHER" id="PTHR10553:SF2">
    <property type="entry name" value="SMALL NUCLEAR RIBONUCLEOPROTEIN G"/>
    <property type="match status" value="1"/>
</dbReference>
<keyword evidence="13" id="KW-1185">Reference proteome</keyword>
<dbReference type="GO" id="GO:0071011">
    <property type="term" value="C:precatalytic spliceosome"/>
    <property type="evidence" value="ECO:0007669"/>
    <property type="project" value="TreeGrafter"/>
</dbReference>
<sequence>MSGKGGPDLKKYMDKRVTLKLNANRNITGILRGYDQFMNLVLDHTQEVVTPTQRNEIGMVVVRGNSISMVECVDRVYG</sequence>
<dbReference type="InterPro" id="IPR001163">
    <property type="entry name" value="Sm_dom_euk/arc"/>
</dbReference>
<dbReference type="GO" id="GO:0005686">
    <property type="term" value="C:U2 snRNP"/>
    <property type="evidence" value="ECO:0007669"/>
    <property type="project" value="TreeGrafter"/>
</dbReference>
<dbReference type="OMA" id="MSKAQPP"/>
<dbReference type="GO" id="GO:0005682">
    <property type="term" value="C:U5 snRNP"/>
    <property type="evidence" value="ECO:0007669"/>
    <property type="project" value="TreeGrafter"/>
</dbReference>
<dbReference type="InterPro" id="IPR047575">
    <property type="entry name" value="Sm"/>
</dbReference>
<dbReference type="PaxDb" id="55529-EKX50151"/>
<dbReference type="Gene3D" id="2.30.30.100">
    <property type="match status" value="1"/>
</dbReference>
<dbReference type="GO" id="GO:0097526">
    <property type="term" value="C:spliceosomal tri-snRNP complex"/>
    <property type="evidence" value="ECO:0007669"/>
    <property type="project" value="TreeGrafter"/>
</dbReference>
<dbReference type="Proteomes" id="UP000011087">
    <property type="component" value="Unassembled WGS sequence"/>
</dbReference>
<dbReference type="SUPFAM" id="SSF50182">
    <property type="entry name" value="Sm-like ribonucleoproteins"/>
    <property type="match status" value="1"/>
</dbReference>